<proteinExistence type="predicted"/>
<reference evidence="2 3" key="1">
    <citation type="journal article" date="2009" name="Stand. Genomic Sci.">
        <title>Complete genome sequence of Stackebrandtia nassauensis type strain (LLR-40K-21).</title>
        <authorList>
            <person name="Munk C."/>
            <person name="Lapidus A."/>
            <person name="Copeland A."/>
            <person name="Jando M."/>
            <person name="Mayilraj S."/>
            <person name="Glavina Del Rio T."/>
            <person name="Nolan M."/>
            <person name="Chen F."/>
            <person name="Lucas S."/>
            <person name="Tice H."/>
            <person name="Cheng J.F."/>
            <person name="Han C."/>
            <person name="Detter J.C."/>
            <person name="Bruce D."/>
            <person name="Goodwin L."/>
            <person name="Chain P."/>
            <person name="Pitluck S."/>
            <person name="Goker M."/>
            <person name="Ovchinikova G."/>
            <person name="Pati A."/>
            <person name="Ivanova N."/>
            <person name="Mavromatis K."/>
            <person name="Chen A."/>
            <person name="Palaniappan K."/>
            <person name="Land M."/>
            <person name="Hauser L."/>
            <person name="Chang Y.J."/>
            <person name="Jeffries C.D."/>
            <person name="Bristow J."/>
            <person name="Eisen J.A."/>
            <person name="Markowitz V."/>
            <person name="Hugenholtz P."/>
            <person name="Kyrpides N.C."/>
            <person name="Klenk H.P."/>
        </authorList>
    </citation>
    <scope>NUCLEOTIDE SEQUENCE [LARGE SCALE GENOMIC DNA]</scope>
    <source>
        <strain evidence="3">DSM 44728 / CIP 108903 / NRRL B-16338 / NBRC 102104 / LLR-40K-21</strain>
    </source>
</reference>
<evidence type="ECO:0000313" key="3">
    <source>
        <dbReference type="Proteomes" id="UP000000844"/>
    </source>
</evidence>
<dbReference type="STRING" id="446470.Snas_6046"/>
<evidence type="ECO:0000313" key="2">
    <source>
        <dbReference type="EMBL" id="ADD45670.1"/>
    </source>
</evidence>
<accession>D3Q190</accession>
<feature type="compositionally biased region" description="Basic and acidic residues" evidence="1">
    <location>
        <begin position="27"/>
        <end position="43"/>
    </location>
</feature>
<feature type="region of interest" description="Disordered" evidence="1">
    <location>
        <begin position="23"/>
        <end position="46"/>
    </location>
</feature>
<dbReference type="AlphaFoldDB" id="D3Q190"/>
<dbReference type="EMBL" id="CP001778">
    <property type="protein sequence ID" value="ADD45670.1"/>
    <property type="molecule type" value="Genomic_DNA"/>
</dbReference>
<name>D3Q190_STANL</name>
<organism evidence="2 3">
    <name type="scientific">Stackebrandtia nassauensis (strain DSM 44728 / CIP 108903 / NRRL B-16338 / NBRC 102104 / LLR-40K-21)</name>
    <dbReference type="NCBI Taxonomy" id="446470"/>
    <lineage>
        <taxon>Bacteria</taxon>
        <taxon>Bacillati</taxon>
        <taxon>Actinomycetota</taxon>
        <taxon>Actinomycetes</taxon>
        <taxon>Glycomycetales</taxon>
        <taxon>Glycomycetaceae</taxon>
        <taxon>Stackebrandtia</taxon>
    </lineage>
</organism>
<dbReference type="KEGG" id="sna:Snas_6046"/>
<dbReference type="HOGENOM" id="CLU_782816_0_0_11"/>
<feature type="region of interest" description="Disordered" evidence="1">
    <location>
        <begin position="333"/>
        <end position="354"/>
    </location>
</feature>
<evidence type="ECO:0000256" key="1">
    <source>
        <dbReference type="SAM" id="MobiDB-lite"/>
    </source>
</evidence>
<keyword evidence="3" id="KW-1185">Reference proteome</keyword>
<dbReference type="RefSeq" id="WP_013021241.1">
    <property type="nucleotide sequence ID" value="NC_013947.1"/>
</dbReference>
<gene>
    <name evidence="2" type="ordered locus">Snas_6046</name>
</gene>
<sequence>MYGPEELKEKAEKIHKLAMEVTFKSSAQRDSDHNTRDAVKHANGEPCGGDDVAIGPGPICYDSDKASVSGYYRQYTDQILEHIRPYPAELDALVKSVKQVEHRLGVADGTIKMVAPGSSSDSFPGLLDATMDDHMDSMEAHVRDWNGLFAENLRHAVVNPIDVIHKNNVFALNVFTQATEAIYLVNLRKRQTLTGIVDEVISALNEAKNTLDFLDGDELKTAIFVAGAAVAIGTATIANPPLGVAIGSATLGVVVGLAKDELPKKESLDFMSETPAHVIEKMGTALKKMHDEYEKSLAEITSTLRENVGMMEKALQAPNDDYGFTLFTIPRPSIVGEPGSPPSADTIRTSMWPE</sequence>
<dbReference type="Proteomes" id="UP000000844">
    <property type="component" value="Chromosome"/>
</dbReference>
<protein>
    <submittedName>
        <fullName evidence="2">Uncharacterized protein</fullName>
    </submittedName>
</protein>